<dbReference type="AlphaFoldDB" id="A0A1E7FLV1"/>
<dbReference type="InParanoid" id="A0A1E7FLV1"/>
<evidence type="ECO:0000259" key="1">
    <source>
        <dbReference type="PROSITE" id="PS50213"/>
    </source>
</evidence>
<dbReference type="InterPro" id="IPR050904">
    <property type="entry name" value="Adhesion/Biosynth-related"/>
</dbReference>
<dbReference type="GO" id="GO:0005615">
    <property type="term" value="C:extracellular space"/>
    <property type="evidence" value="ECO:0007669"/>
    <property type="project" value="TreeGrafter"/>
</dbReference>
<organism evidence="2 3">
    <name type="scientific">Fragilariopsis cylindrus CCMP1102</name>
    <dbReference type="NCBI Taxonomy" id="635003"/>
    <lineage>
        <taxon>Eukaryota</taxon>
        <taxon>Sar</taxon>
        <taxon>Stramenopiles</taxon>
        <taxon>Ochrophyta</taxon>
        <taxon>Bacillariophyta</taxon>
        <taxon>Bacillariophyceae</taxon>
        <taxon>Bacillariophycidae</taxon>
        <taxon>Bacillariales</taxon>
        <taxon>Bacillariaceae</taxon>
        <taxon>Fragilariopsis</taxon>
    </lineage>
</organism>
<gene>
    <name evidence="2" type="ORF">FRACYDRAFT_237397</name>
</gene>
<keyword evidence="3" id="KW-1185">Reference proteome</keyword>
<dbReference type="Gene3D" id="2.30.180.10">
    <property type="entry name" value="FAS1 domain"/>
    <property type="match status" value="1"/>
</dbReference>
<evidence type="ECO:0000313" key="2">
    <source>
        <dbReference type="EMBL" id="OEU19104.1"/>
    </source>
</evidence>
<dbReference type="PANTHER" id="PTHR10900:SF77">
    <property type="entry name" value="FI19380P1"/>
    <property type="match status" value="1"/>
</dbReference>
<name>A0A1E7FLV1_9STRA</name>
<dbReference type="PROSITE" id="PS50213">
    <property type="entry name" value="FAS1"/>
    <property type="match status" value="1"/>
</dbReference>
<dbReference type="KEGG" id="fcy:FRACYDRAFT_237397"/>
<dbReference type="SUPFAM" id="SSF82153">
    <property type="entry name" value="FAS1 domain"/>
    <property type="match status" value="1"/>
</dbReference>
<dbReference type="PANTHER" id="PTHR10900">
    <property type="entry name" value="PERIOSTIN-RELATED"/>
    <property type="match status" value="1"/>
</dbReference>
<feature type="domain" description="FAS1" evidence="1">
    <location>
        <begin position="470"/>
        <end position="606"/>
    </location>
</feature>
<dbReference type="Pfam" id="PF02469">
    <property type="entry name" value="Fasciclin"/>
    <property type="match status" value="1"/>
</dbReference>
<proteinExistence type="predicted"/>
<dbReference type="InterPro" id="IPR036378">
    <property type="entry name" value="FAS1_dom_sf"/>
</dbReference>
<accession>A0A1E7FLV1</accession>
<dbReference type="OrthoDB" id="286301at2759"/>
<dbReference type="EMBL" id="KV784356">
    <property type="protein sequence ID" value="OEU19104.1"/>
    <property type="molecule type" value="Genomic_DNA"/>
</dbReference>
<sequence length="611" mass="66573">MLAKYKMMVANGPIVVVFIERRICEREPSCESPMPSEAHAPGSAKLVARNWHGHGRLVDPEGTEKMTNPCSGECLVNAADIYNVNWFTTGTAPGCTATGQNKPPGKFCEESMEPTLKSLDQISNPTIYRDGDCEIPGFAFSLGYKNDTKECAKDMEYRQTEVYKGNISASIFAGNPWFVPGTAPLVDSCGILGGWTFSDARDYIAGPDDGFYRLIHGVGGAVNGDMPPKNMDPPVGTLGSTVLSWEVNMRMQNAQGDSVAAYPTVWTSGEIVEGSYTLNANHGGGHQYRLCPLVNLINNTLDETCFQATVMEFASDKSLFIATSDDGTTTANITFDAMDIDDNNTDGVMPKGSTWRKLGISPCKNFLNTDGSVNENCTEPAFTDHAPPGYYGYGGFGNSPDLEAVIYQWKVVDELKVPEGLNGDYVVSWRWDSEQTPQVWTQCAIVTIVDPENMLGDGDSDDNDKDGDKCESLDDIVCNGKDFTLFCDALKAAKLDSSFDKETWTFFIPNDDAFEKAGEILEPLSNDAVNNILMFHAVPGKILNSDDLKCGEKIEMFNGDSSRTKCINSAMYQNGAGNTQLLSSPQIIQTDIKFCNGVAHVVDGVMFPKFS</sequence>
<protein>
    <recommendedName>
        <fullName evidence="1">FAS1 domain-containing protein</fullName>
    </recommendedName>
</protein>
<dbReference type="SMART" id="SM00554">
    <property type="entry name" value="FAS1"/>
    <property type="match status" value="1"/>
</dbReference>
<dbReference type="Proteomes" id="UP000095751">
    <property type="component" value="Unassembled WGS sequence"/>
</dbReference>
<dbReference type="InterPro" id="IPR000782">
    <property type="entry name" value="FAS1_domain"/>
</dbReference>
<reference evidence="2 3" key="1">
    <citation type="submission" date="2016-09" db="EMBL/GenBank/DDBJ databases">
        <title>Extensive genetic diversity and differential bi-allelic expression allows diatom success in the polar Southern Ocean.</title>
        <authorList>
            <consortium name="DOE Joint Genome Institute"/>
            <person name="Mock T."/>
            <person name="Otillar R.P."/>
            <person name="Strauss J."/>
            <person name="Dupont C."/>
            <person name="Frickenhaus S."/>
            <person name="Maumus F."/>
            <person name="Mcmullan M."/>
            <person name="Sanges R."/>
            <person name="Schmutz J."/>
            <person name="Toseland A."/>
            <person name="Valas R."/>
            <person name="Veluchamy A."/>
            <person name="Ward B.J."/>
            <person name="Allen A."/>
            <person name="Barry K."/>
            <person name="Falciatore A."/>
            <person name="Ferrante M."/>
            <person name="Fortunato A.E."/>
            <person name="Gloeckner G."/>
            <person name="Gruber A."/>
            <person name="Hipkin R."/>
            <person name="Janech M."/>
            <person name="Kroth P."/>
            <person name="Leese F."/>
            <person name="Lindquist E."/>
            <person name="Lyon B.R."/>
            <person name="Martin J."/>
            <person name="Mayer C."/>
            <person name="Parker M."/>
            <person name="Quesneville H."/>
            <person name="Raymond J."/>
            <person name="Uhlig C."/>
            <person name="Valentin K.U."/>
            <person name="Worden A.Z."/>
            <person name="Armbrust E.V."/>
            <person name="Bowler C."/>
            <person name="Green B."/>
            <person name="Moulton V."/>
            <person name="Van Oosterhout C."/>
            <person name="Grigoriev I."/>
        </authorList>
    </citation>
    <scope>NUCLEOTIDE SEQUENCE [LARGE SCALE GENOMIC DNA]</scope>
    <source>
        <strain evidence="2 3">CCMP1102</strain>
    </source>
</reference>
<evidence type="ECO:0000313" key="3">
    <source>
        <dbReference type="Proteomes" id="UP000095751"/>
    </source>
</evidence>